<dbReference type="Proteomes" id="UP000237344">
    <property type="component" value="Unassembled WGS sequence"/>
</dbReference>
<organism evidence="2 3">
    <name type="scientific">Novacetimonas maltaceti</name>
    <dbReference type="NCBI Taxonomy" id="1203393"/>
    <lineage>
        <taxon>Bacteria</taxon>
        <taxon>Pseudomonadati</taxon>
        <taxon>Pseudomonadota</taxon>
        <taxon>Alphaproteobacteria</taxon>
        <taxon>Acetobacterales</taxon>
        <taxon>Acetobacteraceae</taxon>
        <taxon>Novacetimonas</taxon>
    </lineage>
</organism>
<dbReference type="InterPro" id="IPR004045">
    <property type="entry name" value="Glutathione_S-Trfase_N"/>
</dbReference>
<evidence type="ECO:0000313" key="2">
    <source>
        <dbReference type="EMBL" id="POF61546.1"/>
    </source>
</evidence>
<dbReference type="SFLD" id="SFLDS00019">
    <property type="entry name" value="Glutathione_Transferase_(cytos"/>
    <property type="match status" value="1"/>
</dbReference>
<dbReference type="Gene3D" id="3.40.30.10">
    <property type="entry name" value="Glutaredoxin"/>
    <property type="match status" value="1"/>
</dbReference>
<accession>A0A2S3VY50</accession>
<dbReference type="InterPro" id="IPR036282">
    <property type="entry name" value="Glutathione-S-Trfase_C_sf"/>
</dbReference>
<gene>
    <name evidence="2" type="ORF">KMAL_28370</name>
</gene>
<dbReference type="Pfam" id="PF13410">
    <property type="entry name" value="GST_C_2"/>
    <property type="match status" value="1"/>
</dbReference>
<dbReference type="EMBL" id="POTC01000061">
    <property type="protein sequence ID" value="POF61546.1"/>
    <property type="molecule type" value="Genomic_DNA"/>
</dbReference>
<dbReference type="Gene3D" id="1.20.1050.10">
    <property type="match status" value="1"/>
</dbReference>
<evidence type="ECO:0000313" key="3">
    <source>
        <dbReference type="Proteomes" id="UP000237344"/>
    </source>
</evidence>
<dbReference type="GO" id="GO:0004364">
    <property type="term" value="F:glutathione transferase activity"/>
    <property type="evidence" value="ECO:0007669"/>
    <property type="project" value="TreeGrafter"/>
</dbReference>
<dbReference type="GO" id="GO:0016034">
    <property type="term" value="F:maleylacetoacetate isomerase activity"/>
    <property type="evidence" value="ECO:0007669"/>
    <property type="project" value="TreeGrafter"/>
</dbReference>
<dbReference type="PANTHER" id="PTHR42673:SF4">
    <property type="entry name" value="MALEYLACETOACETATE ISOMERASE"/>
    <property type="match status" value="1"/>
</dbReference>
<dbReference type="Pfam" id="PF13409">
    <property type="entry name" value="GST_N_2"/>
    <property type="match status" value="1"/>
</dbReference>
<dbReference type="CDD" id="cd03043">
    <property type="entry name" value="GST_N_1"/>
    <property type="match status" value="1"/>
</dbReference>
<dbReference type="GO" id="GO:0006559">
    <property type="term" value="P:L-phenylalanine catabolic process"/>
    <property type="evidence" value="ECO:0007669"/>
    <property type="project" value="TreeGrafter"/>
</dbReference>
<reference evidence="2 3" key="1">
    <citation type="submission" date="2018-01" db="EMBL/GenBank/DDBJ databases">
        <title>Draft Genome Sequence of Komagataeibacter maltaceti LMG 1529, a Vinegar Producing Acetic Acid Bacterium Isolated from Malt Vinegar Brewery Acetifiers.</title>
        <authorList>
            <person name="Zhang Q."/>
            <person name="Hollensteiner J."/>
            <person name="Poehlein A."/>
            <person name="Daniel R."/>
        </authorList>
    </citation>
    <scope>NUCLEOTIDE SEQUENCE [LARGE SCALE GENOMIC DNA]</scope>
    <source>
        <strain evidence="2 3">LMG 1529</strain>
    </source>
</reference>
<dbReference type="SUPFAM" id="SSF52833">
    <property type="entry name" value="Thioredoxin-like"/>
    <property type="match status" value="1"/>
</dbReference>
<sequence length="222" mass="24385">MAEGTLVIGTRRYSSWSLRGWLAVRLAALDVEEVVIPLSNDGNTSAIKTISPNGKVPYLEHRGVAVWESIAICEYCADLVPALWPSVPRARAFARSIAAEMHAGFRAVRAAMPMNVGRNARPLAGGTNDDIDADIARIDAIWTEARLDFGQGGMFLFGADFTLADAMYAPIVSRFLSYGVTPSPESVAYMNAVRAHPLVDQWYQTALAEPREWRNARFEDIP</sequence>
<dbReference type="PROSITE" id="PS50404">
    <property type="entry name" value="GST_NTER"/>
    <property type="match status" value="1"/>
</dbReference>
<name>A0A2S3VY50_9PROT</name>
<dbReference type="OrthoDB" id="9799538at2"/>
<dbReference type="PANTHER" id="PTHR42673">
    <property type="entry name" value="MALEYLACETOACETATE ISOMERASE"/>
    <property type="match status" value="1"/>
</dbReference>
<keyword evidence="3" id="KW-1185">Reference proteome</keyword>
<dbReference type="InterPro" id="IPR040079">
    <property type="entry name" value="Glutathione_S-Trfase"/>
</dbReference>
<dbReference type="InterPro" id="IPR036249">
    <property type="entry name" value="Thioredoxin-like_sf"/>
</dbReference>
<dbReference type="CDD" id="cd03194">
    <property type="entry name" value="GST_C_3"/>
    <property type="match status" value="1"/>
</dbReference>
<dbReference type="GO" id="GO:0006749">
    <property type="term" value="P:glutathione metabolic process"/>
    <property type="evidence" value="ECO:0007669"/>
    <property type="project" value="TreeGrafter"/>
</dbReference>
<feature type="domain" description="GST N-terminal" evidence="1">
    <location>
        <begin position="4"/>
        <end position="84"/>
    </location>
</feature>
<dbReference type="RefSeq" id="WP_110096288.1">
    <property type="nucleotide sequence ID" value="NZ_NKUE01000005.1"/>
</dbReference>
<dbReference type="SUPFAM" id="SSF47616">
    <property type="entry name" value="GST C-terminal domain-like"/>
    <property type="match status" value="1"/>
</dbReference>
<evidence type="ECO:0000259" key="1">
    <source>
        <dbReference type="PROSITE" id="PS50404"/>
    </source>
</evidence>
<dbReference type="AlphaFoldDB" id="A0A2S3VY50"/>
<proteinExistence type="predicted"/>
<protein>
    <recommendedName>
        <fullName evidence="1">GST N-terminal domain-containing protein</fullName>
    </recommendedName>
</protein>
<comment type="caution">
    <text evidence="2">The sequence shown here is derived from an EMBL/GenBank/DDBJ whole genome shotgun (WGS) entry which is preliminary data.</text>
</comment>